<dbReference type="Pfam" id="PF13001">
    <property type="entry name" value="ECM29_N"/>
    <property type="match status" value="1"/>
</dbReference>
<evidence type="ECO:0000256" key="4">
    <source>
        <dbReference type="ARBA" id="ARBA00022942"/>
    </source>
</evidence>
<gene>
    <name evidence="7" type="ORF">B0T16DRAFT_316921</name>
</gene>
<dbReference type="InterPro" id="IPR024372">
    <property type="entry name" value="Ecm29_N"/>
</dbReference>
<dbReference type="InterPro" id="IPR016024">
    <property type="entry name" value="ARM-type_fold"/>
</dbReference>
<dbReference type="Gene3D" id="1.25.10.10">
    <property type="entry name" value="Leucine-rich Repeat Variant"/>
    <property type="match status" value="2"/>
</dbReference>
<dbReference type="Pfam" id="PF23731">
    <property type="entry name" value="ARM_ECM29_C"/>
    <property type="match status" value="1"/>
</dbReference>
<proteinExistence type="predicted"/>
<evidence type="ECO:0000259" key="5">
    <source>
        <dbReference type="Pfam" id="PF13001"/>
    </source>
</evidence>
<dbReference type="EMBL" id="JAULSV010000001">
    <property type="protein sequence ID" value="KAK0657025.1"/>
    <property type="molecule type" value="Genomic_DNA"/>
</dbReference>
<evidence type="ECO:0000256" key="3">
    <source>
        <dbReference type="ARBA" id="ARBA00022737"/>
    </source>
</evidence>
<evidence type="ECO:0000256" key="2">
    <source>
        <dbReference type="ARBA" id="ARBA00022490"/>
    </source>
</evidence>
<dbReference type="PANTHER" id="PTHR23346:SF19">
    <property type="entry name" value="PROTEASOME ADAPTER AND SCAFFOLD PROTEIN ECM29"/>
    <property type="match status" value="1"/>
</dbReference>
<sequence length="1861" mass="206130">MAAASTEQRELDLVDKVDFRIVAVANNEQKLQQLLKVYLPPLLLKLASEHESVQAKVVEACKRIETFIQAPGIVLPVAALLDQYKSATSVILKHFDLVFIQHSIGRLEPEERRALLPKAIRGIGSDSTSSGPSPTVPALFNIILRLLADFKPTLRGSKEDVALRDEMFESPKDAGFLAGWLGKVLLFRSPGREQVHPGLISDDVKFITLGKSGTWNPDEKGLNLTETRIKAAALLSSGAFEDTERFLPAIYAASSTDFRIANIGDDMLKRTSVSLEDQKLVRALFEAHSKLTSPYRARILGLLSRSELATTFTDEILAVFKKNVTIQDGAGEDFSGDGLASASSSGLELAKLRKAQFEFINWAARIGPSKTDFGRVGGPIIDLLKAFIEQQGWPKPASQSLDDLALRSRAYETIGILVKSAPMSDTRYLELAGWLFRSLSEDPFHDVVVNIESALSGLTTVLKHPRLESVYTQLRSILLNYMTLNEEEGDAVRSVRYAATKWANCCFPFSDIYARWIDILAIAGRLSERSEVVEEGRKGLDPWTYHADDDNSRTLPDWHKMVRSFFIENITQDVVGSSAWLHGSGGGGMDVDEKSAFLNFPGDAFFAFPVALDYCRRLLFLSALEDFKTDPGWEQQLEARTRSNVESRETIRKYVGLQEDGSRAIYHLLRAAFEGMVKESVVVAEQCAITFVDVGCFAPESVLGVLALRSGEVRQMITSNNKQIRTLGARAFGMLAAHPSCPDESLDSSTAWLSKTAKTFRTASGQGLNAAEGAFLALAHMWSRKVYYQTMGEDSQGVGLGDIFPNLESVSSSLISTQEAIIDSYTQLWTAGVAVTPEKEDGTDMVAYLTKAFVDPLMVHAKKGNEKAITSLGRLTLAFRQDDVVEFVLTKLYSLYEIKGAEVQFAVGEAIAATVACWEAGVVQLTMDVPAHDGNWRLAKRPKCVESALQKLLTDSKTTKPSLMRASGIWLFCIVQHCSQLEEVHSKLRECQVAFMRLLGAREDLVKETATRGLTLVFQKGDAELQQELQRDIVAAFTSSGPQIKVEDDTELFEAGALPTTDGNSITSYKDIVSLANEVGDQSLIYKFMSLAADAATWSTRSAFGRFGLSNILSETEIDPKLYPKLFRYRFDPNSAVRKSMDDIWKALVKDPGTVLDTHYDAIMEDLLKNILGKEWRVRQACCAAISDLIAGRPFTQYESYYKDIWASALRVLDDVKGTVREAAFRLCVSLNTTLVRQLEDSGTTAAAVAMMNEALPFLMSDKAMENSAEDVKVFSIITVIKIAKSGGKSLNPYVPTLVPHLLGQLSTIEPEAINYHYQRAKEENKEKIDKMRSAMVSQSPLTEAIENCLRNADSEVISKLTPELEETVKSSIGMATKIGCARLLTTLATRHTNDFRPHAARFLQLMEKQALGRNDEVSGNYARAAAYIFRVAPDEAKELYVIRFTNLYLDSEDETRREKVADAILALSKISPDHFTALESQLLPLAFLAKHDTDDYVEKEFEEVWSKHAGSGLTITRYIPEIVSLAQKCLVSAQWALKHAGALAIGSVVAAIVGSSDLTGQVNLGNLKAVWPAYDKALLLKTFTKKEKLLEPFPDFVSKSKAWWTTDAQFADQLKKIAIREAKRNNEDYRPHAFKCLWKFAAARDDLMMLPEISKIVWPYLDLLKEDEDEDAMDIDKPKPGTTKGVDPKSRIAWAAIEAVAKGYNRKKMAETSFGELEEIVLALEQGNAQKGKPDLENPYIAKSEFDIIRRAYWYEGVAEVLETAGKGEAKVGGDELEILKWYFATLDLDKADVGTEDQRVSRVRATAAALKLWKKHGGEGVAGLAGTRELVKAAMEKALREERSLEVQGKWKECLAILG</sequence>
<evidence type="ECO:0000313" key="7">
    <source>
        <dbReference type="EMBL" id="KAK0657025.1"/>
    </source>
</evidence>
<comment type="caution">
    <text evidence="7">The sequence shown here is derived from an EMBL/GenBank/DDBJ whole genome shotgun (WGS) entry which is preliminary data.</text>
</comment>
<keyword evidence="3" id="KW-0677">Repeat</keyword>
<accession>A0AA39YRZ2</accession>
<dbReference type="SUPFAM" id="SSF48371">
    <property type="entry name" value="ARM repeat"/>
    <property type="match status" value="2"/>
</dbReference>
<dbReference type="GO" id="GO:0000502">
    <property type="term" value="C:proteasome complex"/>
    <property type="evidence" value="ECO:0007669"/>
    <property type="project" value="UniProtKB-KW"/>
</dbReference>
<evidence type="ECO:0000313" key="8">
    <source>
        <dbReference type="Proteomes" id="UP001174936"/>
    </source>
</evidence>
<keyword evidence="2" id="KW-0963">Cytoplasm</keyword>
<evidence type="ECO:0000259" key="6">
    <source>
        <dbReference type="Pfam" id="PF24492"/>
    </source>
</evidence>
<keyword evidence="8" id="KW-1185">Reference proteome</keyword>
<dbReference type="GO" id="GO:0005737">
    <property type="term" value="C:cytoplasm"/>
    <property type="evidence" value="ECO:0007669"/>
    <property type="project" value="UniProtKB-SubCell"/>
</dbReference>
<name>A0AA39YRZ2_9PEZI</name>
<protein>
    <submittedName>
        <fullName evidence="7">Proteasome stabiliser-domain-containing protein</fullName>
    </submittedName>
</protein>
<dbReference type="InterPro" id="IPR011989">
    <property type="entry name" value="ARM-like"/>
</dbReference>
<reference evidence="7" key="1">
    <citation type="submission" date="2023-06" db="EMBL/GenBank/DDBJ databases">
        <title>Genome-scale phylogeny and comparative genomics of the fungal order Sordariales.</title>
        <authorList>
            <consortium name="Lawrence Berkeley National Laboratory"/>
            <person name="Hensen N."/>
            <person name="Bonometti L."/>
            <person name="Westerberg I."/>
            <person name="Brannstrom I.O."/>
            <person name="Guillou S."/>
            <person name="Cros-Aarteil S."/>
            <person name="Calhoun S."/>
            <person name="Haridas S."/>
            <person name="Kuo A."/>
            <person name="Mondo S."/>
            <person name="Pangilinan J."/>
            <person name="Riley R."/>
            <person name="Labutti K."/>
            <person name="Andreopoulos B."/>
            <person name="Lipzen A."/>
            <person name="Chen C."/>
            <person name="Yanf M."/>
            <person name="Daum C."/>
            <person name="Ng V."/>
            <person name="Clum A."/>
            <person name="Steindorff A."/>
            <person name="Ohm R."/>
            <person name="Martin F."/>
            <person name="Silar P."/>
            <person name="Natvig D."/>
            <person name="Lalanne C."/>
            <person name="Gautier V."/>
            <person name="Ament-Velasquez S.L."/>
            <person name="Kruys A."/>
            <person name="Hutchinson M.I."/>
            <person name="Powell A.J."/>
            <person name="Barry K."/>
            <person name="Miller A.N."/>
            <person name="Grigoriev I.V."/>
            <person name="Debuchy R."/>
            <person name="Gladieux P."/>
            <person name="Thoren M.H."/>
            <person name="Johannesson H."/>
        </authorList>
    </citation>
    <scope>NUCLEOTIDE SEQUENCE</scope>
    <source>
        <strain evidence="7">SMH2532-1</strain>
    </source>
</reference>
<comment type="subcellular location">
    <subcellularLocation>
        <location evidence="1">Cytoplasm</location>
    </subcellularLocation>
</comment>
<dbReference type="InterPro" id="IPR055443">
    <property type="entry name" value="HEAT_ECM29"/>
</dbReference>
<dbReference type="PANTHER" id="PTHR23346">
    <property type="entry name" value="TRANSLATIONAL ACTIVATOR GCN1-RELATED"/>
    <property type="match status" value="1"/>
</dbReference>
<dbReference type="GO" id="GO:0043248">
    <property type="term" value="P:proteasome assembly"/>
    <property type="evidence" value="ECO:0007669"/>
    <property type="project" value="InterPro"/>
</dbReference>
<organism evidence="7 8">
    <name type="scientific">Cercophora newfieldiana</name>
    <dbReference type="NCBI Taxonomy" id="92897"/>
    <lineage>
        <taxon>Eukaryota</taxon>
        <taxon>Fungi</taxon>
        <taxon>Dikarya</taxon>
        <taxon>Ascomycota</taxon>
        <taxon>Pezizomycotina</taxon>
        <taxon>Sordariomycetes</taxon>
        <taxon>Sordariomycetidae</taxon>
        <taxon>Sordariales</taxon>
        <taxon>Lasiosphaeriaceae</taxon>
        <taxon>Cercophora</taxon>
    </lineage>
</organism>
<dbReference type="GO" id="GO:0036503">
    <property type="term" value="P:ERAD pathway"/>
    <property type="evidence" value="ECO:0007669"/>
    <property type="project" value="TreeGrafter"/>
</dbReference>
<dbReference type="GO" id="GO:0060090">
    <property type="term" value="F:molecular adaptor activity"/>
    <property type="evidence" value="ECO:0007669"/>
    <property type="project" value="InterPro"/>
</dbReference>
<feature type="domain" description="Proteasome component Ecm29 N-terminal" evidence="5">
    <location>
        <begin position="14"/>
        <end position="521"/>
    </location>
</feature>
<dbReference type="GO" id="GO:0005634">
    <property type="term" value="C:nucleus"/>
    <property type="evidence" value="ECO:0007669"/>
    <property type="project" value="TreeGrafter"/>
</dbReference>
<feature type="domain" description="Proteasome adapter and scaffold protein ECM29 HEAT-repeat" evidence="6">
    <location>
        <begin position="1291"/>
        <end position="1450"/>
    </location>
</feature>
<dbReference type="Pfam" id="PF24492">
    <property type="entry name" value="HEAT_ECM29"/>
    <property type="match status" value="1"/>
</dbReference>
<evidence type="ECO:0000256" key="1">
    <source>
        <dbReference type="ARBA" id="ARBA00004496"/>
    </source>
</evidence>
<keyword evidence="4 7" id="KW-0647">Proteasome</keyword>
<dbReference type="Proteomes" id="UP001174936">
    <property type="component" value="Unassembled WGS sequence"/>
</dbReference>